<feature type="transmembrane region" description="Helical" evidence="2">
    <location>
        <begin position="27"/>
        <end position="47"/>
    </location>
</feature>
<dbReference type="GO" id="GO:0016020">
    <property type="term" value="C:membrane"/>
    <property type="evidence" value="ECO:0007669"/>
    <property type="project" value="InterPro"/>
</dbReference>
<evidence type="ECO:0000313" key="3">
    <source>
        <dbReference type="EMBL" id="TWT61170.1"/>
    </source>
</evidence>
<comment type="caution">
    <text evidence="3">The sequence shown here is derived from an EMBL/GenBank/DDBJ whole genome shotgun (WGS) entry which is preliminary data.</text>
</comment>
<dbReference type="Pfam" id="PF04186">
    <property type="entry name" value="FxsA"/>
    <property type="match status" value="1"/>
</dbReference>
<dbReference type="EMBL" id="SJPG01000001">
    <property type="protein sequence ID" value="TWT61170.1"/>
    <property type="molecule type" value="Genomic_DNA"/>
</dbReference>
<evidence type="ECO:0000256" key="1">
    <source>
        <dbReference type="SAM" id="MobiDB-lite"/>
    </source>
</evidence>
<keyword evidence="2" id="KW-1133">Transmembrane helix</keyword>
<evidence type="ECO:0000256" key="2">
    <source>
        <dbReference type="SAM" id="Phobius"/>
    </source>
</evidence>
<keyword evidence="2" id="KW-0812">Transmembrane</keyword>
<keyword evidence="4" id="KW-1185">Reference proteome</keyword>
<dbReference type="PANTHER" id="PTHR35335">
    <property type="entry name" value="UPF0716 PROTEIN FXSA"/>
    <property type="match status" value="1"/>
</dbReference>
<protein>
    <submittedName>
        <fullName evidence="3">Phage T7 F exclusion suppressor FxsA</fullName>
    </submittedName>
</protein>
<feature type="transmembrane region" description="Helical" evidence="2">
    <location>
        <begin position="76"/>
        <end position="101"/>
    </location>
</feature>
<dbReference type="Proteomes" id="UP000316095">
    <property type="component" value="Unassembled WGS sequence"/>
</dbReference>
<dbReference type="NCBIfam" id="NF008528">
    <property type="entry name" value="PRK11463.1-2"/>
    <property type="match status" value="1"/>
</dbReference>
<dbReference type="InterPro" id="IPR007313">
    <property type="entry name" value="FxsA"/>
</dbReference>
<feature type="compositionally biased region" description="Basic and acidic residues" evidence="1">
    <location>
        <begin position="147"/>
        <end position="167"/>
    </location>
</feature>
<gene>
    <name evidence="3" type="ORF">Pan54_19050</name>
</gene>
<name>A0A5C5XDT7_9PLAN</name>
<accession>A0A5C5XDT7</accession>
<feature type="compositionally biased region" description="Polar residues" evidence="1">
    <location>
        <begin position="127"/>
        <end position="146"/>
    </location>
</feature>
<dbReference type="PANTHER" id="PTHR35335:SF1">
    <property type="entry name" value="UPF0716 PROTEIN FXSA"/>
    <property type="match status" value="1"/>
</dbReference>
<reference evidence="3 4" key="1">
    <citation type="submission" date="2019-02" db="EMBL/GenBank/DDBJ databases">
        <title>Deep-cultivation of Planctomycetes and their phenomic and genomic characterization uncovers novel biology.</title>
        <authorList>
            <person name="Wiegand S."/>
            <person name="Jogler M."/>
            <person name="Boedeker C."/>
            <person name="Pinto D."/>
            <person name="Vollmers J."/>
            <person name="Rivas-Marin E."/>
            <person name="Kohn T."/>
            <person name="Peeters S.H."/>
            <person name="Heuer A."/>
            <person name="Rast P."/>
            <person name="Oberbeckmann S."/>
            <person name="Bunk B."/>
            <person name="Jeske O."/>
            <person name="Meyerdierks A."/>
            <person name="Storesund J.E."/>
            <person name="Kallscheuer N."/>
            <person name="Luecker S."/>
            <person name="Lage O.M."/>
            <person name="Pohl T."/>
            <person name="Merkel B.J."/>
            <person name="Hornburger P."/>
            <person name="Mueller R.-W."/>
            <person name="Bruemmer F."/>
            <person name="Labrenz M."/>
            <person name="Spormann A.M."/>
            <person name="Op Den Camp H."/>
            <person name="Overmann J."/>
            <person name="Amann R."/>
            <person name="Jetten M.S.M."/>
            <person name="Mascher T."/>
            <person name="Medema M.H."/>
            <person name="Devos D.P."/>
            <person name="Kaster A.-K."/>
            <person name="Ovreas L."/>
            <person name="Rohde M."/>
            <person name="Galperin M.Y."/>
            <person name="Jogler C."/>
        </authorList>
    </citation>
    <scope>NUCLEOTIDE SEQUENCE [LARGE SCALE GENOMIC DNA]</scope>
    <source>
        <strain evidence="3 4">Pan54</strain>
    </source>
</reference>
<keyword evidence="2" id="KW-0472">Membrane</keyword>
<organism evidence="3 4">
    <name type="scientific">Rubinisphaera italica</name>
    <dbReference type="NCBI Taxonomy" id="2527969"/>
    <lineage>
        <taxon>Bacteria</taxon>
        <taxon>Pseudomonadati</taxon>
        <taxon>Planctomycetota</taxon>
        <taxon>Planctomycetia</taxon>
        <taxon>Planctomycetales</taxon>
        <taxon>Planctomycetaceae</taxon>
        <taxon>Rubinisphaera</taxon>
    </lineage>
</organism>
<evidence type="ECO:0000313" key="4">
    <source>
        <dbReference type="Proteomes" id="UP000316095"/>
    </source>
</evidence>
<dbReference type="RefSeq" id="WP_165441684.1">
    <property type="nucleotide sequence ID" value="NZ_SJPG01000001.1"/>
</dbReference>
<feature type="region of interest" description="Disordered" evidence="1">
    <location>
        <begin position="127"/>
        <end position="167"/>
    </location>
</feature>
<sequence length="167" mass="18542">MFLRLFLLFTLVPFVELVILLKLSEMHGWVTTICLIIVTGIVGTILARQQGFEVWNRIHSELNAGKPPTDSLMDGLMILIASALLITPGVLTDIVGFLLLFPPFRSVLRARMKAYFTRSGSFKVFTQSPGPSAGQQTSFDQAQTNRPTHDASGREIIDVEFTKKSSE</sequence>
<dbReference type="AlphaFoldDB" id="A0A5C5XDT7"/>
<proteinExistence type="predicted"/>